<dbReference type="AlphaFoldDB" id="A0A511KLD0"/>
<proteinExistence type="predicted"/>
<evidence type="ECO:0000256" key="1">
    <source>
        <dbReference type="SAM" id="MobiDB-lite"/>
    </source>
</evidence>
<feature type="region of interest" description="Disordered" evidence="1">
    <location>
        <begin position="1"/>
        <end position="51"/>
    </location>
</feature>
<feature type="region of interest" description="Disordered" evidence="1">
    <location>
        <begin position="163"/>
        <end position="244"/>
    </location>
</feature>
<feature type="compositionally biased region" description="Basic and acidic residues" evidence="1">
    <location>
        <begin position="1"/>
        <end position="15"/>
    </location>
</feature>
<reference evidence="2 3" key="1">
    <citation type="submission" date="2019-07" db="EMBL/GenBank/DDBJ databases">
        <title>Rhodotorula toruloides NBRC10032 genome sequencing.</title>
        <authorList>
            <person name="Shida Y."/>
            <person name="Takaku H."/>
            <person name="Ogasawara W."/>
            <person name="Mori K."/>
        </authorList>
    </citation>
    <scope>NUCLEOTIDE SEQUENCE [LARGE SCALE GENOMIC DNA]</scope>
    <source>
        <strain evidence="2 3">NBRC10032</strain>
    </source>
</reference>
<protein>
    <submittedName>
        <fullName evidence="2">Proteophosphoglycan ppg4</fullName>
    </submittedName>
</protein>
<sequence length="461" mass="47789">MGGEIEARKDHDELPKPIGQVDALEEGGLVRGTAVQDGGASEGNTTGASGGEAGDAALVCGSRLAVVQDEQGDLAGLAVARDEVVAADQAGTGCVCTVIRTPPPLAQTGTFARNAEPSCSSNIAAQHSTHLQPSATNGVAEASYSNSVNGAASAELTLSIPTASATNGTTGSPPLSPLTPVPESSEDDVKPSKGKGRARSDSPASSSTKRRRTRSPPPFTLPLPPPPPFLINGGTSQDDPPLGANYRVWSEQEDAYLLTMRASGYTFDQIAEVVGRTSTAVSIRFYALKRRQKEHASQVKKEEMDVDEVSQFLLGSGASGYGGVGESSVWTIDGQPVLVGPLNGFGDPNGLSATPPLPLASNPAILPLPPAPSAAVLPPPLIVSPPVRKTSSIRHYTPEEDDLVCQYRQEGLSVAAIGKKLDRSTNSIYNRLTALASMGRDVKPRKKSRAKKEEGGEASAS</sequence>
<dbReference type="EMBL" id="BJWK01000014">
    <property type="protein sequence ID" value="GEM11183.1"/>
    <property type="molecule type" value="Genomic_DNA"/>
</dbReference>
<dbReference type="OrthoDB" id="2527659at2759"/>
<organism evidence="2 3">
    <name type="scientific">Rhodotorula toruloides</name>
    <name type="common">Yeast</name>
    <name type="synonym">Rhodosporidium toruloides</name>
    <dbReference type="NCBI Taxonomy" id="5286"/>
    <lineage>
        <taxon>Eukaryota</taxon>
        <taxon>Fungi</taxon>
        <taxon>Dikarya</taxon>
        <taxon>Basidiomycota</taxon>
        <taxon>Pucciniomycotina</taxon>
        <taxon>Microbotryomycetes</taxon>
        <taxon>Sporidiobolales</taxon>
        <taxon>Sporidiobolaceae</taxon>
        <taxon>Rhodotorula</taxon>
    </lineage>
</organism>
<evidence type="ECO:0000313" key="2">
    <source>
        <dbReference type="EMBL" id="GEM11183.1"/>
    </source>
</evidence>
<feature type="compositionally biased region" description="Pro residues" evidence="1">
    <location>
        <begin position="215"/>
        <end position="229"/>
    </location>
</feature>
<feature type="region of interest" description="Disordered" evidence="1">
    <location>
        <begin position="437"/>
        <end position="461"/>
    </location>
</feature>
<dbReference type="Proteomes" id="UP000321518">
    <property type="component" value="Unassembled WGS sequence"/>
</dbReference>
<evidence type="ECO:0000313" key="3">
    <source>
        <dbReference type="Proteomes" id="UP000321518"/>
    </source>
</evidence>
<comment type="caution">
    <text evidence="2">The sequence shown here is derived from an EMBL/GenBank/DDBJ whole genome shotgun (WGS) entry which is preliminary data.</text>
</comment>
<accession>A0A511KLD0</accession>
<gene>
    <name evidence="2" type="ORF">Rt10032_c14g5200</name>
</gene>
<name>A0A511KLD0_RHOTO</name>